<protein>
    <submittedName>
        <fullName evidence="1">Uncharacterized protein</fullName>
    </submittedName>
</protein>
<dbReference type="VEuPathDB" id="VectorBase:LDEU006759"/>
<dbReference type="EMBL" id="NCKV01003879">
    <property type="protein sequence ID" value="RWS25281.1"/>
    <property type="molecule type" value="Genomic_DNA"/>
</dbReference>
<dbReference type="Proteomes" id="UP000288716">
    <property type="component" value="Unassembled WGS sequence"/>
</dbReference>
<evidence type="ECO:0000313" key="2">
    <source>
        <dbReference type="Proteomes" id="UP000288716"/>
    </source>
</evidence>
<gene>
    <name evidence="1" type="ORF">B4U80_05737</name>
</gene>
<keyword evidence="2" id="KW-1185">Reference proteome</keyword>
<proteinExistence type="predicted"/>
<comment type="caution">
    <text evidence="1">The sequence shown here is derived from an EMBL/GenBank/DDBJ whole genome shotgun (WGS) entry which is preliminary data.</text>
</comment>
<evidence type="ECO:0000313" key="1">
    <source>
        <dbReference type="EMBL" id="RWS25281.1"/>
    </source>
</evidence>
<accession>A0A443SCJ7</accession>
<organism evidence="1 2">
    <name type="scientific">Leptotrombidium deliense</name>
    <dbReference type="NCBI Taxonomy" id="299467"/>
    <lineage>
        <taxon>Eukaryota</taxon>
        <taxon>Metazoa</taxon>
        <taxon>Ecdysozoa</taxon>
        <taxon>Arthropoda</taxon>
        <taxon>Chelicerata</taxon>
        <taxon>Arachnida</taxon>
        <taxon>Acari</taxon>
        <taxon>Acariformes</taxon>
        <taxon>Trombidiformes</taxon>
        <taxon>Prostigmata</taxon>
        <taxon>Anystina</taxon>
        <taxon>Parasitengona</taxon>
        <taxon>Trombiculoidea</taxon>
        <taxon>Trombiculidae</taxon>
        <taxon>Leptotrombidium</taxon>
    </lineage>
</organism>
<name>A0A443SCJ7_9ACAR</name>
<dbReference type="AlphaFoldDB" id="A0A443SCJ7"/>
<sequence>MVVTLLYVNSYLSKLDRCSDGIIESICNGTSVSYLKNILSGYQGEINDLVCNQGLRWGSKTCNSLTKNLKAVDSKVKKPLSVIPIILDLMKRIIKQ</sequence>
<reference evidence="1 2" key="1">
    <citation type="journal article" date="2018" name="Gigascience">
        <title>Genomes of trombidid mites reveal novel predicted allergens and laterally-transferred genes associated with secondary metabolism.</title>
        <authorList>
            <person name="Dong X."/>
            <person name="Chaisiri K."/>
            <person name="Xia D."/>
            <person name="Armstrong S.D."/>
            <person name="Fang Y."/>
            <person name="Donnelly M.J."/>
            <person name="Kadowaki T."/>
            <person name="McGarry J.W."/>
            <person name="Darby A.C."/>
            <person name="Makepeace B.L."/>
        </authorList>
    </citation>
    <scope>NUCLEOTIDE SEQUENCE [LARGE SCALE GENOMIC DNA]</scope>
    <source>
        <strain evidence="1">UoL-UT</strain>
    </source>
</reference>